<dbReference type="Proteomes" id="UP001149314">
    <property type="component" value="Unassembled WGS sequence"/>
</dbReference>
<comment type="subcellular location">
    <subcellularLocation>
        <location evidence="13">Cell outer membrane</location>
        <topology evidence="13">Multi-pass membrane protein</topology>
    </subcellularLocation>
</comment>
<evidence type="ECO:0000256" key="10">
    <source>
        <dbReference type="ARBA" id="ARBA00023136"/>
    </source>
</evidence>
<name>A0A9X3YF78_9ENTR</name>
<accession>A0A9X3YF78</accession>
<dbReference type="InterPro" id="IPR039426">
    <property type="entry name" value="TonB-dep_rcpt-like"/>
</dbReference>
<evidence type="ECO:0000256" key="2">
    <source>
        <dbReference type="ARBA" id="ARBA00022448"/>
    </source>
</evidence>
<evidence type="ECO:0000256" key="8">
    <source>
        <dbReference type="ARBA" id="ARBA00023065"/>
    </source>
</evidence>
<comment type="caution">
    <text evidence="16">The sequence shown here is derived from an EMBL/GenBank/DDBJ whole genome shotgun (WGS) entry which is preliminary data.</text>
</comment>
<keyword evidence="2 13" id="KW-0813">Transport</keyword>
<evidence type="ECO:0000256" key="6">
    <source>
        <dbReference type="ARBA" id="ARBA00022729"/>
    </source>
</evidence>
<comment type="similarity">
    <text evidence="1 13">Belongs to the TonB-dependent receptor family.</text>
</comment>
<keyword evidence="12 13" id="KW-0998">Cell outer membrane</keyword>
<evidence type="ECO:0000256" key="12">
    <source>
        <dbReference type="ARBA" id="ARBA00023237"/>
    </source>
</evidence>
<feature type="non-terminal residue" evidence="16">
    <location>
        <position position="1"/>
    </location>
</feature>
<evidence type="ECO:0000256" key="7">
    <source>
        <dbReference type="ARBA" id="ARBA00023004"/>
    </source>
</evidence>
<evidence type="ECO:0000313" key="17">
    <source>
        <dbReference type="Proteomes" id="UP001149314"/>
    </source>
</evidence>
<evidence type="ECO:0000256" key="5">
    <source>
        <dbReference type="ARBA" id="ARBA00022692"/>
    </source>
</evidence>
<evidence type="ECO:0000256" key="13">
    <source>
        <dbReference type="PROSITE-ProRule" id="PRU01360"/>
    </source>
</evidence>
<feature type="region of interest" description="Disordered" evidence="14">
    <location>
        <begin position="1"/>
        <end position="23"/>
    </location>
</feature>
<dbReference type="InterPro" id="IPR012910">
    <property type="entry name" value="Plug_dom"/>
</dbReference>
<sequence>GLALSASAVQAEEAPAGEAPAKDGAQTLQTVQVTANQLGTVTEGSDSYTPGTIATATRLVLSPRQTPQSISVITRQEMNDFGLNGIDDVMKVTPGVSIVTYDSERTEYYARGFAVQNFQYDGIPMARDSAYSAGNTLS</sequence>
<keyword evidence="9" id="KW-0798">TonB box</keyword>
<dbReference type="PANTHER" id="PTHR32552:SF74">
    <property type="entry name" value="HYDROXAMATE SIDEROPHORE RECEPTOR FHUE"/>
    <property type="match status" value="1"/>
</dbReference>
<dbReference type="GO" id="GO:0009279">
    <property type="term" value="C:cell outer membrane"/>
    <property type="evidence" value="ECO:0007669"/>
    <property type="project" value="UniProtKB-SubCell"/>
</dbReference>
<protein>
    <submittedName>
        <fullName evidence="16">TonB-dependent receptor plug domain-containing protein</fullName>
    </submittedName>
</protein>
<keyword evidence="3 13" id="KW-1134">Transmembrane beta strand</keyword>
<keyword evidence="11 16" id="KW-0675">Receptor</keyword>
<dbReference type="Gene3D" id="2.170.130.10">
    <property type="entry name" value="TonB-dependent receptor, plug domain"/>
    <property type="match status" value="1"/>
</dbReference>
<evidence type="ECO:0000256" key="11">
    <source>
        <dbReference type="ARBA" id="ARBA00023170"/>
    </source>
</evidence>
<feature type="non-terminal residue" evidence="16">
    <location>
        <position position="138"/>
    </location>
</feature>
<feature type="domain" description="TonB-dependent receptor plug" evidence="15">
    <location>
        <begin position="63"/>
        <end position="130"/>
    </location>
</feature>
<dbReference type="SUPFAM" id="SSF56935">
    <property type="entry name" value="Porins"/>
    <property type="match status" value="1"/>
</dbReference>
<keyword evidence="10 13" id="KW-0472">Membrane</keyword>
<organism evidence="16 17">
    <name type="scientific">Leclercia adecarboxylata</name>
    <dbReference type="NCBI Taxonomy" id="83655"/>
    <lineage>
        <taxon>Bacteria</taxon>
        <taxon>Pseudomonadati</taxon>
        <taxon>Pseudomonadota</taxon>
        <taxon>Gammaproteobacteria</taxon>
        <taxon>Enterobacterales</taxon>
        <taxon>Enterobacteriaceae</taxon>
        <taxon>Leclercia</taxon>
    </lineage>
</organism>
<evidence type="ECO:0000256" key="3">
    <source>
        <dbReference type="ARBA" id="ARBA00022452"/>
    </source>
</evidence>
<dbReference type="EMBL" id="JAOURS010000307">
    <property type="protein sequence ID" value="MDC6641762.1"/>
    <property type="molecule type" value="Genomic_DNA"/>
</dbReference>
<evidence type="ECO:0000313" key="16">
    <source>
        <dbReference type="EMBL" id="MDC6641762.1"/>
    </source>
</evidence>
<evidence type="ECO:0000259" key="15">
    <source>
        <dbReference type="Pfam" id="PF07715"/>
    </source>
</evidence>
<dbReference type="AlphaFoldDB" id="A0A9X3YF78"/>
<keyword evidence="6" id="KW-0732">Signal</keyword>
<dbReference type="FunFam" id="2.170.130.10:FF:000010">
    <property type="entry name" value="Ferripyoverdine receptor"/>
    <property type="match status" value="1"/>
</dbReference>
<dbReference type="PANTHER" id="PTHR32552">
    <property type="entry name" value="FERRICHROME IRON RECEPTOR-RELATED"/>
    <property type="match status" value="1"/>
</dbReference>
<evidence type="ECO:0000256" key="9">
    <source>
        <dbReference type="ARBA" id="ARBA00023077"/>
    </source>
</evidence>
<gene>
    <name evidence="16" type="ORF">OEZ79_26730</name>
</gene>
<keyword evidence="7" id="KW-0408">Iron</keyword>
<evidence type="ECO:0000256" key="4">
    <source>
        <dbReference type="ARBA" id="ARBA00022496"/>
    </source>
</evidence>
<reference evidence="16" key="1">
    <citation type="journal article" date="2023" name="Genes Genomics">
        <title>Genomic insights of Leclercia adecarboxylata strains linked to an outbreak in public hospitals in Mexico.</title>
        <authorList>
            <person name="Barrios-Villa E."/>
            <person name="Pacheco-Flores B."/>
            <person name="Lozano-Zarain P."/>
            <person name="Del Campo-Ortega R."/>
            <person name="de Jesus Ascencio-Montiel I."/>
            <person name="Gonzalez-Leon M."/>
            <person name="Camorlinga-Ponce M."/>
            <person name="Gaytan Cervantes F.J."/>
            <person name="Gonzalez Torres C."/>
            <person name="Aguilar E."/>
            <person name="Gonzalez Ibarra J."/>
            <person name="Torres Lopez F.J."/>
            <person name="Rosas-Vargas H."/>
            <person name="Gonzalez-Bonilla C.R."/>
            <person name="Del Carmen Rocha-Gracia R."/>
        </authorList>
    </citation>
    <scope>NUCLEOTIDE SEQUENCE</scope>
    <source>
        <strain evidence="16">Lac40</strain>
    </source>
</reference>
<keyword evidence="8" id="KW-0406">Ion transport</keyword>
<evidence type="ECO:0000256" key="14">
    <source>
        <dbReference type="SAM" id="MobiDB-lite"/>
    </source>
</evidence>
<evidence type="ECO:0000256" key="1">
    <source>
        <dbReference type="ARBA" id="ARBA00009810"/>
    </source>
</evidence>
<keyword evidence="4" id="KW-0410">Iron transport</keyword>
<dbReference type="PROSITE" id="PS52016">
    <property type="entry name" value="TONB_DEPENDENT_REC_3"/>
    <property type="match status" value="1"/>
</dbReference>
<dbReference type="Pfam" id="PF07715">
    <property type="entry name" value="Plug"/>
    <property type="match status" value="1"/>
</dbReference>
<keyword evidence="5 13" id="KW-0812">Transmembrane</keyword>
<proteinExistence type="inferred from homology"/>
<dbReference type="GO" id="GO:0015344">
    <property type="term" value="F:siderophore uptake transmembrane transporter activity"/>
    <property type="evidence" value="ECO:0007669"/>
    <property type="project" value="TreeGrafter"/>
</dbReference>
<dbReference type="InterPro" id="IPR037066">
    <property type="entry name" value="Plug_dom_sf"/>
</dbReference>
<dbReference type="RefSeq" id="WP_272733712.1">
    <property type="nucleotide sequence ID" value="NZ_JAOURS010000307.1"/>
</dbReference>